<dbReference type="AlphaFoldDB" id="A0A367EXS4"/>
<evidence type="ECO:0000313" key="1">
    <source>
        <dbReference type="EMBL" id="RCG22934.1"/>
    </source>
</evidence>
<organism evidence="1 2">
    <name type="scientific">Streptomyces diacarni</name>
    <dbReference type="NCBI Taxonomy" id="2800381"/>
    <lineage>
        <taxon>Bacteria</taxon>
        <taxon>Bacillati</taxon>
        <taxon>Actinomycetota</taxon>
        <taxon>Actinomycetes</taxon>
        <taxon>Kitasatosporales</taxon>
        <taxon>Streptomycetaceae</taxon>
        <taxon>Streptomyces</taxon>
    </lineage>
</organism>
<name>A0A367EXS4_9ACTN</name>
<evidence type="ECO:0000313" key="2">
    <source>
        <dbReference type="Proteomes" id="UP000252914"/>
    </source>
</evidence>
<comment type="caution">
    <text evidence="1">The sequence shown here is derived from an EMBL/GenBank/DDBJ whole genome shotgun (WGS) entry which is preliminary data.</text>
</comment>
<dbReference type="EMBL" id="QOIN01000043">
    <property type="protein sequence ID" value="RCG22934.1"/>
    <property type="molecule type" value="Genomic_DNA"/>
</dbReference>
<dbReference type="Proteomes" id="UP000252914">
    <property type="component" value="Unassembled WGS sequence"/>
</dbReference>
<protein>
    <submittedName>
        <fullName evidence="1">Uncharacterized protein</fullName>
    </submittedName>
</protein>
<accession>A0A367EXS4</accession>
<proteinExistence type="predicted"/>
<keyword evidence="2" id="KW-1185">Reference proteome</keyword>
<gene>
    <name evidence="1" type="ORF">DTL70_14555</name>
</gene>
<sequence length="47" mass="4753">MPSAIALPFAAPSGGNDGNRYTCCGLGQSSAVGCSPTIRCLSTVHRK</sequence>
<reference evidence="1 2" key="1">
    <citation type="submission" date="2018-06" db="EMBL/GenBank/DDBJ databases">
        <title>Streptomyces reniochalinae sp. nov. and Streptomyces diacarnus sp. nov. from marine sponges.</title>
        <authorList>
            <person name="Li L."/>
        </authorList>
    </citation>
    <scope>NUCLEOTIDE SEQUENCE [LARGE SCALE GENOMIC DNA]</scope>
    <source>
        <strain evidence="1 2">LHW51701</strain>
    </source>
</reference>